<reference evidence="1" key="1">
    <citation type="submission" date="2015-11" db="EMBL/GenBank/DDBJ databases">
        <title>De novo transcriptome assembly of four potential Pierce s Disease insect vectors from Arizona vineyards.</title>
        <authorList>
            <person name="Tassone E.E."/>
        </authorList>
    </citation>
    <scope>NUCLEOTIDE SEQUENCE</scope>
</reference>
<protein>
    <submittedName>
        <fullName evidence="1">Uncharacterized protein</fullName>
    </submittedName>
</protein>
<sequence length="150" mass="17943">MFKKHTRVIHLGEDCDDKNWIFQFQKSKKIVLRRNKLLKSAPIRSEQFYNFETGISRSVCKKSKNFRNISLEDVTRGVLLKEDKKQDVKRLLELHFGESWAQNELLQFYIKVFEEQDMLRRLETQGDDQTTEIDDNIDFDLNEDEPTEIV</sequence>
<dbReference type="AlphaFoldDB" id="A0A1B6KL07"/>
<dbReference type="EMBL" id="GEBQ01028123">
    <property type="protein sequence ID" value="JAT11854.1"/>
    <property type="molecule type" value="Transcribed_RNA"/>
</dbReference>
<gene>
    <name evidence="1" type="ORF">g.898</name>
</gene>
<accession>A0A1B6KL07</accession>
<name>A0A1B6KL07_9HEMI</name>
<evidence type="ECO:0000313" key="1">
    <source>
        <dbReference type="EMBL" id="JAT11854.1"/>
    </source>
</evidence>
<proteinExistence type="predicted"/>
<organism evidence="1">
    <name type="scientific">Graphocephala atropunctata</name>
    <dbReference type="NCBI Taxonomy" id="36148"/>
    <lineage>
        <taxon>Eukaryota</taxon>
        <taxon>Metazoa</taxon>
        <taxon>Ecdysozoa</taxon>
        <taxon>Arthropoda</taxon>
        <taxon>Hexapoda</taxon>
        <taxon>Insecta</taxon>
        <taxon>Pterygota</taxon>
        <taxon>Neoptera</taxon>
        <taxon>Paraneoptera</taxon>
        <taxon>Hemiptera</taxon>
        <taxon>Auchenorrhyncha</taxon>
        <taxon>Membracoidea</taxon>
        <taxon>Cicadellidae</taxon>
        <taxon>Cicadellinae</taxon>
        <taxon>Cicadellini</taxon>
        <taxon>Graphocephala</taxon>
    </lineage>
</organism>